<evidence type="ECO:0000313" key="2">
    <source>
        <dbReference type="Proteomes" id="UP000219042"/>
    </source>
</evidence>
<evidence type="ECO:0000313" key="1">
    <source>
        <dbReference type="EMBL" id="SNX45458.1"/>
    </source>
</evidence>
<dbReference type="Proteomes" id="UP000219042">
    <property type="component" value="Unassembled WGS sequence"/>
</dbReference>
<reference evidence="2" key="1">
    <citation type="submission" date="2016-09" db="EMBL/GenBank/DDBJ databases">
        <authorList>
            <person name="Varghese N."/>
            <person name="Submissions S."/>
        </authorList>
    </citation>
    <scope>NUCLEOTIDE SEQUENCE [LARGE SCALE GENOMIC DNA]</scope>
    <source>
        <strain evidence="2">ANC 4466</strain>
    </source>
</reference>
<proteinExistence type="predicted"/>
<protein>
    <submittedName>
        <fullName evidence="1">Uncharacterized protein</fullName>
    </submittedName>
</protein>
<dbReference type="AlphaFoldDB" id="A0A240E9P8"/>
<accession>A0A240E9P8</accession>
<dbReference type="EMBL" id="OANT01000005">
    <property type="protein sequence ID" value="SNX45458.1"/>
    <property type="molecule type" value="Genomic_DNA"/>
</dbReference>
<organism evidence="1 2">
    <name type="scientific">Acinetobacter puyangensis</name>
    <dbReference type="NCBI Taxonomy" id="1096779"/>
    <lineage>
        <taxon>Bacteria</taxon>
        <taxon>Pseudomonadati</taxon>
        <taxon>Pseudomonadota</taxon>
        <taxon>Gammaproteobacteria</taxon>
        <taxon>Moraxellales</taxon>
        <taxon>Moraxellaceae</taxon>
        <taxon>Acinetobacter</taxon>
    </lineage>
</organism>
<keyword evidence="2" id="KW-1185">Reference proteome</keyword>
<sequence>MEGCTYVDSTKNITNYLDPINYNKIKKHADCINDSKLISVNNYYEKYNVAVFQCRNNNLIIEYSWTDFENSCSIMEVKEDLKISPGYTVKHLNSP</sequence>
<name>A0A240E9P8_9GAMM</name>
<gene>
    <name evidence="1" type="ORF">SAMN05421731_10510</name>
</gene>